<dbReference type="AlphaFoldDB" id="A0A126V5Z7"/>
<dbReference type="STRING" id="1579316.RC74_20900"/>
<name>A0A126V5Z7_9RHOB</name>
<feature type="domain" description="HMA" evidence="1">
    <location>
        <begin position="4"/>
        <end position="60"/>
    </location>
</feature>
<organism evidence="2 3">
    <name type="scientific">Falsihalocynthiibacter arcticus</name>
    <dbReference type="NCBI Taxonomy" id="1579316"/>
    <lineage>
        <taxon>Bacteria</taxon>
        <taxon>Pseudomonadati</taxon>
        <taxon>Pseudomonadota</taxon>
        <taxon>Alphaproteobacteria</taxon>
        <taxon>Rhodobacterales</taxon>
        <taxon>Roseobacteraceae</taxon>
        <taxon>Falsihalocynthiibacter</taxon>
    </lineage>
</organism>
<dbReference type="OrthoDB" id="9801832at2"/>
<evidence type="ECO:0000313" key="3">
    <source>
        <dbReference type="Proteomes" id="UP000070371"/>
    </source>
</evidence>
<accession>A0A126V5Z7</accession>
<keyword evidence="3" id="KW-1185">Reference proteome</keyword>
<dbReference type="SUPFAM" id="SSF55008">
    <property type="entry name" value="HMA, heavy metal-associated domain"/>
    <property type="match status" value="1"/>
</dbReference>
<reference evidence="2 3" key="1">
    <citation type="submission" date="2016-02" db="EMBL/GenBank/DDBJ databases">
        <title>Complete genome sequence of Halocynthiibacter arcticus PAMC 20958t from arctic marine sediment.</title>
        <authorList>
            <person name="Lee Y.M."/>
            <person name="Baek K."/>
            <person name="Lee H.K."/>
            <person name="Shin S.C."/>
        </authorList>
    </citation>
    <scope>NUCLEOTIDE SEQUENCE [LARGE SCALE GENOMIC DNA]</scope>
    <source>
        <strain evidence="2">PAMC 20958</strain>
    </source>
</reference>
<dbReference type="Proteomes" id="UP000070371">
    <property type="component" value="Chromosome"/>
</dbReference>
<dbReference type="InterPro" id="IPR036163">
    <property type="entry name" value="HMA_dom_sf"/>
</dbReference>
<gene>
    <name evidence="2" type="ORF">RC74_20900</name>
</gene>
<dbReference type="CDD" id="cd00371">
    <property type="entry name" value="HMA"/>
    <property type="match status" value="1"/>
</dbReference>
<dbReference type="Pfam" id="PF00403">
    <property type="entry name" value="HMA"/>
    <property type="match status" value="1"/>
</dbReference>
<sequence length="66" mass="6913">MSKFTVPNMTCGHCTAAIKKAVTAADSAAILTFDLEAHVVEVTSRLDNEALATILKTEGYASSPLS</sequence>
<evidence type="ECO:0000313" key="2">
    <source>
        <dbReference type="EMBL" id="AML53385.1"/>
    </source>
</evidence>
<dbReference type="Gene3D" id="3.30.70.100">
    <property type="match status" value="1"/>
</dbReference>
<dbReference type="InterPro" id="IPR006121">
    <property type="entry name" value="HMA_dom"/>
</dbReference>
<dbReference type="RefSeq" id="WP_039002339.1">
    <property type="nucleotide sequence ID" value="NZ_CP014327.1"/>
</dbReference>
<dbReference type="GO" id="GO:0046872">
    <property type="term" value="F:metal ion binding"/>
    <property type="evidence" value="ECO:0007669"/>
    <property type="project" value="InterPro"/>
</dbReference>
<dbReference type="EMBL" id="CP014327">
    <property type="protein sequence ID" value="AML53385.1"/>
    <property type="molecule type" value="Genomic_DNA"/>
</dbReference>
<protein>
    <submittedName>
        <fullName evidence="2">Heavy metal-binding protein</fullName>
    </submittedName>
</protein>
<proteinExistence type="predicted"/>
<dbReference type="KEGG" id="hat:RC74_20900"/>
<evidence type="ECO:0000259" key="1">
    <source>
        <dbReference type="Pfam" id="PF00403"/>
    </source>
</evidence>